<evidence type="ECO:0000256" key="1">
    <source>
        <dbReference type="SAM" id="SignalP"/>
    </source>
</evidence>
<evidence type="ECO:0000313" key="2">
    <source>
        <dbReference type="EMBL" id="KXV69204.1"/>
    </source>
</evidence>
<dbReference type="AlphaFoldDB" id="A0A149UMY9"/>
<organism evidence="2 3">
    <name type="scientific">Acetobacter malorum</name>
    <dbReference type="NCBI Taxonomy" id="178901"/>
    <lineage>
        <taxon>Bacteria</taxon>
        <taxon>Pseudomonadati</taxon>
        <taxon>Pseudomonadota</taxon>
        <taxon>Alphaproteobacteria</taxon>
        <taxon>Acetobacterales</taxon>
        <taxon>Acetobacteraceae</taxon>
        <taxon>Acetobacter</taxon>
    </lineage>
</organism>
<dbReference type="Proteomes" id="UP000075377">
    <property type="component" value="Unassembled WGS sequence"/>
</dbReference>
<comment type="caution">
    <text evidence="2">The sequence shown here is derived from an EMBL/GenBank/DDBJ whole genome shotgun (WGS) entry which is preliminary data.</text>
</comment>
<dbReference type="PATRIC" id="fig|178901.14.peg.2877"/>
<gene>
    <name evidence="2" type="ORF">AD951_07645</name>
</gene>
<feature type="signal peptide" evidence="1">
    <location>
        <begin position="1"/>
        <end position="27"/>
    </location>
</feature>
<reference evidence="2 3" key="1">
    <citation type="submission" date="2015-06" db="EMBL/GenBank/DDBJ databases">
        <title>Improved classification and identification of acetic acid bacteria using matrix-assisted laser desorption/ionization time-of-flight mass spectrometry; Gluconobacter nephelii and Gluconobacter uchimurae are later heterotypic synonyms of Gluconobacter japonicus and Gluconobacter oxydans, respectively.</title>
        <authorList>
            <person name="Li L."/>
            <person name="Cleenwerck I."/>
            <person name="De Vuyst L."/>
            <person name="Vandamme P."/>
        </authorList>
    </citation>
    <scope>NUCLEOTIDE SEQUENCE [LARGE SCALE GENOMIC DNA]</scope>
    <source>
        <strain evidence="2 3">LMG 1699</strain>
    </source>
</reference>
<accession>A0A149UMY9</accession>
<evidence type="ECO:0000313" key="3">
    <source>
        <dbReference type="Proteomes" id="UP000075377"/>
    </source>
</evidence>
<sequence>MMKRRNKVLAGLFAAGMVVGQVRPAQAMICTYVVNDPYWMGNALKVGENVEGAFDGQLSSTSALITNYMQIMVSATKAQASQVNIEGGRAATAIDRAQEAAAQARGAASVNNEILQAQREFGPESHIADNCDATAVLGDVVRALGGVSQSAKTLITPSVIPAAPGGGMMGREAVQKRLASHRLTYCSQYEVSAGLCSTVGSKPSVDVQAGTLFDASATDADAQAYINNLTGDPLDKPNQYESKTAAGVIRMATAMRAEAIRSPALASLAIMRAQASSGSGSGLVSQSNVTVNQALEEIMQMYGGGAKYREWDAKLSATDEYGVLRELVKLRALSMKLRNYQTESTTRIGAMISALLAGEAASQQSL</sequence>
<dbReference type="EMBL" id="LHZX01000291">
    <property type="protein sequence ID" value="KXV69204.1"/>
    <property type="molecule type" value="Genomic_DNA"/>
</dbReference>
<keyword evidence="1" id="KW-0732">Signal</keyword>
<proteinExistence type="predicted"/>
<feature type="chain" id="PRO_5007556488" evidence="1">
    <location>
        <begin position="28"/>
        <end position="366"/>
    </location>
</feature>
<dbReference type="RefSeq" id="WP_061500842.1">
    <property type="nucleotide sequence ID" value="NZ_LHZX01000291.1"/>
</dbReference>
<name>A0A149UMY9_9PROT</name>
<protein>
    <submittedName>
        <fullName evidence="2">Uncharacterized protein</fullName>
    </submittedName>
</protein>